<evidence type="ECO:0000313" key="1">
    <source>
        <dbReference type="EMBL" id="URQ63158.1"/>
    </source>
</evidence>
<dbReference type="EMBL" id="CP097966">
    <property type="protein sequence ID" value="URQ63158.1"/>
    <property type="molecule type" value="Genomic_DNA"/>
</dbReference>
<dbReference type="AlphaFoldDB" id="A0A9Q8TY82"/>
<dbReference type="PROSITE" id="PS51257">
    <property type="entry name" value="PROKAR_LIPOPROTEIN"/>
    <property type="match status" value="1"/>
</dbReference>
<protein>
    <recommendedName>
        <fullName evidence="3">Lipoprotein</fullName>
    </recommendedName>
</protein>
<name>A0A9Q8TY82_9GAMM</name>
<accession>A0A9Q8TY82</accession>
<evidence type="ECO:0000313" key="2">
    <source>
        <dbReference type="Proteomes" id="UP001056381"/>
    </source>
</evidence>
<proteinExistence type="predicted"/>
<dbReference type="Proteomes" id="UP001056381">
    <property type="component" value="Chromosome"/>
</dbReference>
<reference evidence="1" key="1">
    <citation type="submission" date="2022-05" db="EMBL/GenBank/DDBJ databases">
        <title>Single-amplified genomics reveal most streamlined microbe among free-living bacteria.</title>
        <authorList>
            <person name="Roda-Garcia J."/>
            <person name="Haro-Moreno J.M."/>
            <person name="Rodriguez-Valera F."/>
            <person name="Almagro-Moreno S."/>
            <person name="Lopez-Perez M."/>
        </authorList>
    </citation>
    <scope>NUCLEOTIDE SEQUENCE</scope>
    <source>
        <strain evidence="1">TMED112-D2-2</strain>
    </source>
</reference>
<evidence type="ECO:0008006" key="3">
    <source>
        <dbReference type="Google" id="ProtNLM"/>
    </source>
</evidence>
<gene>
    <name evidence="1" type="ORF">M9B40_05385</name>
</gene>
<sequence>MRLITVLLISAILFGCSETMFMSDEEKINIAERACAEAKATRQFESARRVRLINDARAKLGKGVYPLSSPDFMIIYGNCLSIILDEDDLSPSNHWRLD</sequence>
<organism evidence="1 2">
    <name type="scientific">SAR86 cluster bacterium</name>
    <dbReference type="NCBI Taxonomy" id="2030880"/>
    <lineage>
        <taxon>Bacteria</taxon>
        <taxon>Pseudomonadati</taxon>
        <taxon>Pseudomonadota</taxon>
        <taxon>Gammaproteobacteria</taxon>
        <taxon>SAR86 cluster</taxon>
    </lineage>
</organism>
<keyword evidence="2" id="KW-1185">Reference proteome</keyword>